<dbReference type="AlphaFoldDB" id="A0A4S8JEG3"/>
<feature type="region of interest" description="Disordered" evidence="1">
    <location>
        <begin position="1"/>
        <end position="21"/>
    </location>
</feature>
<reference evidence="2 3" key="1">
    <citation type="journal article" date="2019" name="Nat. Plants">
        <title>Genome sequencing of Musa balbisiana reveals subgenome evolution and function divergence in polyploid bananas.</title>
        <authorList>
            <person name="Yao X."/>
        </authorList>
    </citation>
    <scope>NUCLEOTIDE SEQUENCE [LARGE SCALE GENOMIC DNA]</scope>
    <source>
        <strain evidence="3">cv. DH-PKW</strain>
        <tissue evidence="2">Leaves</tissue>
    </source>
</reference>
<evidence type="ECO:0000313" key="3">
    <source>
        <dbReference type="Proteomes" id="UP000317650"/>
    </source>
</evidence>
<sequence length="68" mass="7181">MVPGTQAEPSAHTGKTTADEADTVVIGVSCPENLPTIGRSQSLPTHLPSIYLSDLKHYVTSLSAFITK</sequence>
<proteinExistence type="predicted"/>
<evidence type="ECO:0000313" key="2">
    <source>
        <dbReference type="EMBL" id="THU60200.1"/>
    </source>
</evidence>
<comment type="caution">
    <text evidence="2">The sequence shown here is derived from an EMBL/GenBank/DDBJ whole genome shotgun (WGS) entry which is preliminary data.</text>
</comment>
<keyword evidence="3" id="KW-1185">Reference proteome</keyword>
<accession>A0A4S8JEG3</accession>
<name>A0A4S8JEG3_MUSBA</name>
<protein>
    <submittedName>
        <fullName evidence="2">Uncharacterized protein</fullName>
    </submittedName>
</protein>
<gene>
    <name evidence="2" type="ORF">C4D60_Mb07t10140</name>
</gene>
<dbReference type="Proteomes" id="UP000317650">
    <property type="component" value="Chromosome 7"/>
</dbReference>
<dbReference type="EMBL" id="PYDT01000005">
    <property type="protein sequence ID" value="THU60200.1"/>
    <property type="molecule type" value="Genomic_DNA"/>
</dbReference>
<evidence type="ECO:0000256" key="1">
    <source>
        <dbReference type="SAM" id="MobiDB-lite"/>
    </source>
</evidence>
<organism evidence="2 3">
    <name type="scientific">Musa balbisiana</name>
    <name type="common">Banana</name>
    <dbReference type="NCBI Taxonomy" id="52838"/>
    <lineage>
        <taxon>Eukaryota</taxon>
        <taxon>Viridiplantae</taxon>
        <taxon>Streptophyta</taxon>
        <taxon>Embryophyta</taxon>
        <taxon>Tracheophyta</taxon>
        <taxon>Spermatophyta</taxon>
        <taxon>Magnoliopsida</taxon>
        <taxon>Liliopsida</taxon>
        <taxon>Zingiberales</taxon>
        <taxon>Musaceae</taxon>
        <taxon>Musa</taxon>
    </lineage>
</organism>